<dbReference type="InterPro" id="IPR041687">
    <property type="entry name" value="HTH_46"/>
</dbReference>
<dbReference type="Pfam" id="PF15977">
    <property type="entry name" value="HTH_46"/>
    <property type="match status" value="1"/>
</dbReference>
<dbReference type="RefSeq" id="WP_367595960.1">
    <property type="nucleotide sequence ID" value="NZ_JBFMVT010000002.1"/>
</dbReference>
<organism evidence="2 3">
    <name type="scientific">Buttiauxella gaviniae</name>
    <dbReference type="NCBI Taxonomy" id="82990"/>
    <lineage>
        <taxon>Bacteria</taxon>
        <taxon>Pseudomonadati</taxon>
        <taxon>Pseudomonadota</taxon>
        <taxon>Gammaproteobacteria</taxon>
        <taxon>Enterobacterales</taxon>
        <taxon>Enterobacteriaceae</taxon>
        <taxon>Buttiauxella</taxon>
    </lineage>
</organism>
<gene>
    <name evidence="2" type="ORF">AB1E22_14615</name>
</gene>
<protein>
    <submittedName>
        <fullName evidence="2">Helix-turn-helix domain-containing protein</fullName>
    </submittedName>
</protein>
<dbReference type="Proteomes" id="UP001555342">
    <property type="component" value="Unassembled WGS sequence"/>
</dbReference>
<name>A0ABV3NWS3_9ENTR</name>
<dbReference type="InterPro" id="IPR014710">
    <property type="entry name" value="RmlC-like_jellyroll"/>
</dbReference>
<reference evidence="2 3" key="1">
    <citation type="submission" date="2024-07" db="EMBL/GenBank/DDBJ databases">
        <authorList>
            <person name="Wang L."/>
        </authorList>
    </citation>
    <scope>NUCLEOTIDE SEQUENCE [LARGE SCALE GENOMIC DNA]</scope>
    <source>
        <strain evidence="2 3">WL359</strain>
    </source>
</reference>
<comment type="caution">
    <text evidence="2">The sequence shown here is derived from an EMBL/GenBank/DDBJ whole genome shotgun (WGS) entry which is preliminary data.</text>
</comment>
<keyword evidence="3" id="KW-1185">Reference proteome</keyword>
<dbReference type="Gene3D" id="2.60.120.10">
    <property type="entry name" value="Jelly Rolls"/>
    <property type="match status" value="1"/>
</dbReference>
<proteinExistence type="predicted"/>
<evidence type="ECO:0000313" key="2">
    <source>
        <dbReference type="EMBL" id="MEW7313910.1"/>
    </source>
</evidence>
<feature type="domain" description="IprA winged helix-turn-helix" evidence="1">
    <location>
        <begin position="151"/>
        <end position="218"/>
    </location>
</feature>
<evidence type="ECO:0000259" key="1">
    <source>
        <dbReference type="Pfam" id="PF15977"/>
    </source>
</evidence>
<dbReference type="EMBL" id="JBFMVT010000002">
    <property type="protein sequence ID" value="MEW7313910.1"/>
    <property type="molecule type" value="Genomic_DNA"/>
</dbReference>
<sequence>MATVNNENADASFPSPYPPRPAAEIANLQQALSTLGTERSFHPQDEIYAVQESGKFIYLFTEGHFSFIRASDGLVLSSVRGAIIYGIAENLRPRGGFYLKAEESCKALVVPAEEAFALFTREHLWESVASLLAWFLQIYSLREEHLVGVTAYVMIRNKLIELYSQPADLRGEINVADYIQERTQLARSTIMAILGELRRGDYIEIKRGKLLDIKHLPKDY</sequence>
<accession>A0ABV3NWS3</accession>
<evidence type="ECO:0000313" key="3">
    <source>
        <dbReference type="Proteomes" id="UP001555342"/>
    </source>
</evidence>